<keyword evidence="3" id="KW-1003">Cell membrane</keyword>
<dbReference type="KEGG" id="dae:Dtox_1405"/>
<evidence type="ECO:0000313" key="10">
    <source>
        <dbReference type="Proteomes" id="UP000002217"/>
    </source>
</evidence>
<dbReference type="InterPro" id="IPR027417">
    <property type="entry name" value="P-loop_NTPase"/>
</dbReference>
<keyword evidence="10" id="KW-1185">Reference proteome</keyword>
<evidence type="ECO:0000256" key="6">
    <source>
        <dbReference type="ARBA" id="ARBA00023136"/>
    </source>
</evidence>
<evidence type="ECO:0000256" key="8">
    <source>
        <dbReference type="SAM" id="Phobius"/>
    </source>
</evidence>
<dbReference type="HOGENOM" id="CLU_318790_0_0_9"/>
<comment type="similarity">
    <text evidence="2">Belongs to the VirD4/TraG family.</text>
</comment>
<feature type="compositionally biased region" description="Basic and acidic residues" evidence="7">
    <location>
        <begin position="799"/>
        <end position="827"/>
    </location>
</feature>
<dbReference type="eggNOG" id="COG3505">
    <property type="taxonomic scope" value="Bacteria"/>
</dbReference>
<feature type="transmembrane region" description="Helical" evidence="8">
    <location>
        <begin position="121"/>
        <end position="142"/>
    </location>
</feature>
<dbReference type="SUPFAM" id="SSF52540">
    <property type="entry name" value="P-loop containing nucleoside triphosphate hydrolases"/>
    <property type="match status" value="1"/>
</dbReference>
<evidence type="ECO:0000256" key="5">
    <source>
        <dbReference type="ARBA" id="ARBA00022989"/>
    </source>
</evidence>
<dbReference type="STRING" id="485916.Dtox_1405"/>
<dbReference type="NCBIfam" id="NF045973">
    <property type="entry name" value="conju_CD1115"/>
    <property type="match status" value="1"/>
</dbReference>
<accession>C8W6J1</accession>
<keyword evidence="6 8" id="KW-0472">Membrane</keyword>
<dbReference type="EMBL" id="CP001720">
    <property type="protein sequence ID" value="ACV62280.1"/>
    <property type="molecule type" value="Genomic_DNA"/>
</dbReference>
<organism evidence="9 10">
    <name type="scientific">Desulfofarcimen acetoxidans (strain ATCC 49208 / DSM 771 / KCTC 5769 / VKM B-1644 / 5575)</name>
    <name type="common">Desulfotomaculum acetoxidans</name>
    <dbReference type="NCBI Taxonomy" id="485916"/>
    <lineage>
        <taxon>Bacteria</taxon>
        <taxon>Bacillati</taxon>
        <taxon>Bacillota</taxon>
        <taxon>Clostridia</taxon>
        <taxon>Eubacteriales</taxon>
        <taxon>Peptococcaceae</taxon>
        <taxon>Desulfofarcimen</taxon>
    </lineage>
</organism>
<dbReference type="PANTHER" id="PTHR37937:SF1">
    <property type="entry name" value="CONJUGATIVE TRANSFER: DNA TRANSPORT"/>
    <property type="match status" value="1"/>
</dbReference>
<dbReference type="InterPro" id="IPR051539">
    <property type="entry name" value="T4SS-coupling_protein"/>
</dbReference>
<evidence type="ECO:0000256" key="2">
    <source>
        <dbReference type="ARBA" id="ARBA00008806"/>
    </source>
</evidence>
<keyword evidence="4 8" id="KW-0812">Transmembrane</keyword>
<dbReference type="CDD" id="cd01127">
    <property type="entry name" value="TrwB_TraG_TraD_VirD4"/>
    <property type="match status" value="1"/>
</dbReference>
<dbReference type="GO" id="GO:0005886">
    <property type="term" value="C:plasma membrane"/>
    <property type="evidence" value="ECO:0007669"/>
    <property type="project" value="UniProtKB-SubCell"/>
</dbReference>
<dbReference type="Proteomes" id="UP000002217">
    <property type="component" value="Chromosome"/>
</dbReference>
<dbReference type="Gene3D" id="3.40.50.300">
    <property type="entry name" value="P-loop containing nucleotide triphosphate hydrolases"/>
    <property type="match status" value="2"/>
</dbReference>
<evidence type="ECO:0000256" key="4">
    <source>
        <dbReference type="ARBA" id="ARBA00022692"/>
    </source>
</evidence>
<dbReference type="RefSeq" id="WP_015756995.1">
    <property type="nucleotide sequence ID" value="NC_013216.1"/>
</dbReference>
<reference evidence="9 10" key="1">
    <citation type="journal article" date="2009" name="Stand. Genomic Sci.">
        <title>Complete genome sequence of Desulfotomaculum acetoxidans type strain (5575).</title>
        <authorList>
            <person name="Spring S."/>
            <person name="Lapidus A."/>
            <person name="Schroder M."/>
            <person name="Gleim D."/>
            <person name="Sims D."/>
            <person name="Meincke L."/>
            <person name="Glavina Del Rio T."/>
            <person name="Tice H."/>
            <person name="Copeland A."/>
            <person name="Cheng J.F."/>
            <person name="Lucas S."/>
            <person name="Chen F."/>
            <person name="Nolan M."/>
            <person name="Bruce D."/>
            <person name="Goodwin L."/>
            <person name="Pitluck S."/>
            <person name="Ivanova N."/>
            <person name="Mavromatis K."/>
            <person name="Mikhailova N."/>
            <person name="Pati A."/>
            <person name="Chen A."/>
            <person name="Palaniappan K."/>
            <person name="Land M."/>
            <person name="Hauser L."/>
            <person name="Chang Y.J."/>
            <person name="Jeffries C.D."/>
            <person name="Chain P."/>
            <person name="Saunders E."/>
            <person name="Brettin T."/>
            <person name="Detter J.C."/>
            <person name="Goker M."/>
            <person name="Bristow J."/>
            <person name="Eisen J.A."/>
            <person name="Markowitz V."/>
            <person name="Hugenholtz P."/>
            <person name="Kyrpides N.C."/>
            <person name="Klenk H.P."/>
            <person name="Han C."/>
        </authorList>
    </citation>
    <scope>NUCLEOTIDE SEQUENCE [LARGE SCALE GENOMIC DNA]</scope>
    <source>
        <strain evidence="10">ATCC 49208 / DSM 771 / VKM B-1644</strain>
    </source>
</reference>
<evidence type="ECO:0000256" key="7">
    <source>
        <dbReference type="SAM" id="MobiDB-lite"/>
    </source>
</evidence>
<keyword evidence="5 8" id="KW-1133">Transmembrane helix</keyword>
<comment type="subcellular location">
    <subcellularLocation>
        <location evidence="1">Cell membrane</location>
        <topology evidence="1">Multi-pass membrane protein</topology>
    </subcellularLocation>
</comment>
<dbReference type="InterPro" id="IPR003688">
    <property type="entry name" value="TraG/VirD4"/>
</dbReference>
<dbReference type="AlphaFoldDB" id="C8W6J1"/>
<evidence type="ECO:0000313" key="9">
    <source>
        <dbReference type="EMBL" id="ACV62280.1"/>
    </source>
</evidence>
<evidence type="ECO:0000256" key="1">
    <source>
        <dbReference type="ARBA" id="ARBA00004651"/>
    </source>
</evidence>
<dbReference type="PANTHER" id="PTHR37937">
    <property type="entry name" value="CONJUGATIVE TRANSFER: DNA TRANSPORT"/>
    <property type="match status" value="1"/>
</dbReference>
<feature type="transmembrane region" description="Helical" evidence="8">
    <location>
        <begin position="32"/>
        <end position="54"/>
    </location>
</feature>
<feature type="region of interest" description="Disordered" evidence="7">
    <location>
        <begin position="798"/>
        <end position="827"/>
    </location>
</feature>
<dbReference type="Pfam" id="PF02534">
    <property type="entry name" value="T4SS-DNA_transf"/>
    <property type="match status" value="1"/>
</dbReference>
<protein>
    <submittedName>
        <fullName evidence="9">TRAG family protein</fullName>
    </submittedName>
</protein>
<gene>
    <name evidence="9" type="ordered locus">Dtox_1405</name>
</gene>
<sequence>MPKDKVSIKIGGILDKKPGDMIKKWVQEHKKAALLLGGLPVTVPLIYFFDVWILGTGAAAIFNSRASGLPGISQLPVLDQNFTDVAHNKLWLWYFSHPLQVGWNWLTKPADQLTHPGVKSLWQWLNALVLMVCGLGILASRWKGGRKNNSKYVHGLKVVDNPAFGTSRWAGIKDLVKFCEFGPPVPAEKNTRNKVNFPGGNLIGELDGKMVRVNFEKMPKSTPKTAPHAIAYGGTGSGKSFSFVSGNIISAVSDGQSIVVIDPKGELFKTFAGWLKTMGYENVWILNFMTPEHSHRWNPIIECRDDAEISEMVDTLSKNAASGSDSYFMLKALELMEALIGLLKGDFPVKQQHMRSLMSLASWPEEKLDNRFRTAFKSGKISPIIYERWRGVVKKNYEYAVSNLTAVLKNLTTAPLAALMSQQEIDLWDIGRKKTALFLIIPTGGEGIYLKPILSIFYKFLFKRLDKLAFISSGQTLPVKVRNIWDETANVGMIPGLPEIISTARSKGIHIQMILQTPTQLEYVYGIEEAKTILGNCPTVMLIGIAPADRELARMFSEKLGSAAVKADIVSQDITIPGMQHFEFKKRVRTVIERPLMTLDEILRLNPRDSIALLQWSYPVYLRKVGWTKLPQAKVIQECGMLPIEQVIPVRDFVVSLPEIDDEEPVQVSEDPLLFLQKKLDPINGENKNNVEVGIPTCMKGPPVNASGQTVISIDSRFSGESDYNKQSELLNVPVKSLLQSEKSDLTAIHYSQPNLTMDTGHDILQSNEAILCNETTHEKVTVLDEIALPVISCAESSSGEKIENHRAEEGYPDIASDRPREAASPW</sequence>
<proteinExistence type="inferred from homology"/>
<name>C8W6J1_DESAS</name>
<evidence type="ECO:0000256" key="3">
    <source>
        <dbReference type="ARBA" id="ARBA00022475"/>
    </source>
</evidence>